<dbReference type="Proteomes" id="UP001234297">
    <property type="component" value="Chromosome 11"/>
</dbReference>
<organism evidence="1 2">
    <name type="scientific">Persea americana</name>
    <name type="common">Avocado</name>
    <dbReference type="NCBI Taxonomy" id="3435"/>
    <lineage>
        <taxon>Eukaryota</taxon>
        <taxon>Viridiplantae</taxon>
        <taxon>Streptophyta</taxon>
        <taxon>Embryophyta</taxon>
        <taxon>Tracheophyta</taxon>
        <taxon>Spermatophyta</taxon>
        <taxon>Magnoliopsida</taxon>
        <taxon>Magnoliidae</taxon>
        <taxon>Laurales</taxon>
        <taxon>Lauraceae</taxon>
        <taxon>Persea</taxon>
    </lineage>
</organism>
<evidence type="ECO:0000313" key="1">
    <source>
        <dbReference type="EMBL" id="KAJ8625303.1"/>
    </source>
</evidence>
<protein>
    <submittedName>
        <fullName evidence="1">Uncharacterized protein</fullName>
    </submittedName>
</protein>
<reference evidence="1 2" key="1">
    <citation type="journal article" date="2022" name="Hortic Res">
        <title>A haplotype resolved chromosomal level avocado genome allows analysis of novel avocado genes.</title>
        <authorList>
            <person name="Nath O."/>
            <person name="Fletcher S.J."/>
            <person name="Hayward A."/>
            <person name="Shaw L.M."/>
            <person name="Masouleh A.K."/>
            <person name="Furtado A."/>
            <person name="Henry R.J."/>
            <person name="Mitter N."/>
        </authorList>
    </citation>
    <scope>NUCLEOTIDE SEQUENCE [LARGE SCALE GENOMIC DNA]</scope>
    <source>
        <strain evidence="2">cv. Hass</strain>
    </source>
</reference>
<sequence>MAIGKRMQIPECWFLPHSTWANMKSPLYASMSSPLLFQSILFWSFHKCFHAFSLKILSLKVYPWGVID</sequence>
<proteinExistence type="predicted"/>
<evidence type="ECO:0000313" key="2">
    <source>
        <dbReference type="Proteomes" id="UP001234297"/>
    </source>
</evidence>
<gene>
    <name evidence="1" type="ORF">MRB53_033833</name>
</gene>
<name>A0ACC2KWD2_PERAE</name>
<comment type="caution">
    <text evidence="1">The sequence shown here is derived from an EMBL/GenBank/DDBJ whole genome shotgun (WGS) entry which is preliminary data.</text>
</comment>
<accession>A0ACC2KWD2</accession>
<keyword evidence="2" id="KW-1185">Reference proteome</keyword>
<dbReference type="EMBL" id="CM056819">
    <property type="protein sequence ID" value="KAJ8625303.1"/>
    <property type="molecule type" value="Genomic_DNA"/>
</dbReference>